<sequence length="345" mass="37641">MMANLNPTETTNTAETSSGQASPGANDIGSSQGPIKNQPKLIISDYELSPTIAEAGENFDLSFTLYNTNNENTIYNLKVTLEQTLASAPQNTSTANNTLVSDGSVFTPVDRSNTFYVAALYPWDWTSKYITMSVLPNATPGPYVVNLTMEYEDYWGNQYKSTETIGIPVAQRSGVNFGKVKLGELNANTPGSLSVNIYNTGKDNLDTVMVRVKGDGFDVDENERFIGNFNAGSTETFSCNITPKSEGKVSGTIEIIYEDSRGKAYKKTKEFSTEVMGGFEGENGMIDPETGEMIGEAPPMEENSSVLSSPFIWIGIIVLAALLLILLKKKRKAKKDEELIIDDED</sequence>
<dbReference type="OrthoDB" id="1704454at2"/>
<keyword evidence="4" id="KW-1185">Reference proteome</keyword>
<dbReference type="eggNOG" id="COG1361">
    <property type="taxonomic scope" value="Bacteria"/>
</dbReference>
<proteinExistence type="predicted"/>
<keyword evidence="2" id="KW-1133">Transmembrane helix</keyword>
<dbReference type="KEGG" id="apr:Apre_0288"/>
<dbReference type="STRING" id="525919.Apre_0288"/>
<evidence type="ECO:0000256" key="1">
    <source>
        <dbReference type="SAM" id="MobiDB-lite"/>
    </source>
</evidence>
<protein>
    <recommendedName>
        <fullName evidence="5">CARDB domain-containing protein</fullName>
    </recommendedName>
</protein>
<keyword evidence="2" id="KW-0812">Transmembrane</keyword>
<organism evidence="3 4">
    <name type="scientific">Anaerococcus prevotii (strain ATCC 9321 / DSM 20548 / JCM 6508 / NCTC 11806 / PC1)</name>
    <name type="common">Peptostreptococcus prevotii</name>
    <name type="synonym">Peptococcus prevotii</name>
    <dbReference type="NCBI Taxonomy" id="525919"/>
    <lineage>
        <taxon>Bacteria</taxon>
        <taxon>Bacillati</taxon>
        <taxon>Bacillota</taxon>
        <taxon>Tissierellia</taxon>
        <taxon>Tissierellales</taxon>
        <taxon>Peptoniphilaceae</taxon>
        <taxon>Anaerococcus</taxon>
    </lineage>
</organism>
<dbReference type="HOGENOM" id="CLU_803265_0_0_9"/>
<gene>
    <name evidence="3" type="ordered locus">Apre_0288</name>
</gene>
<dbReference type="Proteomes" id="UP000002294">
    <property type="component" value="Chromosome"/>
</dbReference>
<evidence type="ECO:0000313" key="3">
    <source>
        <dbReference type="EMBL" id="ACV28339.1"/>
    </source>
</evidence>
<evidence type="ECO:0000256" key="2">
    <source>
        <dbReference type="SAM" id="Phobius"/>
    </source>
</evidence>
<feature type="transmembrane region" description="Helical" evidence="2">
    <location>
        <begin position="310"/>
        <end position="327"/>
    </location>
</feature>
<reference evidence="3 4" key="1">
    <citation type="journal article" date="2009" name="Stand. Genomic Sci.">
        <title>Complete genome sequence of Anaerococcus prevotii type strain (PC1).</title>
        <authorList>
            <person name="Labutti K."/>
            <person name="Pukall R."/>
            <person name="Steenblock K."/>
            <person name="Glavina Del Rio T."/>
            <person name="Tice H."/>
            <person name="Copeland A."/>
            <person name="Cheng J.F."/>
            <person name="Lucas S."/>
            <person name="Chen F."/>
            <person name="Nolan M."/>
            <person name="Bruce D."/>
            <person name="Goodwin L."/>
            <person name="Pitluck S."/>
            <person name="Ivanova N."/>
            <person name="Mavromatis K."/>
            <person name="Ovchinnikova G."/>
            <person name="Pati A."/>
            <person name="Chen A."/>
            <person name="Palaniappan K."/>
            <person name="Land M."/>
            <person name="Hauser L."/>
            <person name="Chang Y.J."/>
            <person name="Jeffries C.D."/>
            <person name="Chain P."/>
            <person name="Saunders E."/>
            <person name="Brettin T."/>
            <person name="Detter J.C."/>
            <person name="Han C."/>
            <person name="Goker M."/>
            <person name="Bristow J."/>
            <person name="Eisen J.A."/>
            <person name="Markowitz V."/>
            <person name="Hugenholtz P."/>
            <person name="Kyrpides N.C."/>
            <person name="Klenk H.P."/>
            <person name="Lapidus A."/>
        </authorList>
    </citation>
    <scope>NUCLEOTIDE SEQUENCE [LARGE SCALE GENOMIC DNA]</scope>
    <source>
        <strain evidence="4">ATCC 9321 / DSM 20548 / JCM 6508 / NCTC 11806 / PC1</strain>
    </source>
</reference>
<dbReference type="EMBL" id="CP001708">
    <property type="protein sequence ID" value="ACV28339.1"/>
    <property type="molecule type" value="Genomic_DNA"/>
</dbReference>
<feature type="compositionally biased region" description="Polar residues" evidence="1">
    <location>
        <begin position="1"/>
        <end position="35"/>
    </location>
</feature>
<evidence type="ECO:0008006" key="5">
    <source>
        <dbReference type="Google" id="ProtNLM"/>
    </source>
</evidence>
<dbReference type="PANTHER" id="PTHR35902:SF3">
    <property type="entry name" value="NPCBM-ASSOCIATED, NEW3 DOMAIN OF ALPHA-GALACTOSIDASE"/>
    <property type="match status" value="1"/>
</dbReference>
<accession>C7RFS8</accession>
<dbReference type="Gene3D" id="2.60.40.10">
    <property type="entry name" value="Immunoglobulins"/>
    <property type="match status" value="1"/>
</dbReference>
<evidence type="ECO:0000313" key="4">
    <source>
        <dbReference type="Proteomes" id="UP000002294"/>
    </source>
</evidence>
<name>C7RFS8_ANAPD</name>
<feature type="region of interest" description="Disordered" evidence="1">
    <location>
        <begin position="1"/>
        <end position="36"/>
    </location>
</feature>
<dbReference type="RefSeq" id="WP_015777252.1">
    <property type="nucleotide sequence ID" value="NC_013171.1"/>
</dbReference>
<dbReference type="AlphaFoldDB" id="C7RFS8"/>
<dbReference type="PANTHER" id="PTHR35902">
    <property type="entry name" value="S-LAYER DOMAIN-LIKE PROTEIN-RELATED"/>
    <property type="match status" value="1"/>
</dbReference>
<keyword evidence="2" id="KW-0472">Membrane</keyword>
<dbReference type="InterPro" id="IPR013783">
    <property type="entry name" value="Ig-like_fold"/>
</dbReference>